<reference evidence="3" key="1">
    <citation type="journal article" date="2022" name="Int. J. Syst. Evol. Microbiol.">
        <title>A novel species of lactic acid bacteria, Ligilactobacillus pabuli sp. nov., isolated from alfalfa silage.</title>
        <authorList>
            <person name="Tohno M."/>
            <person name="Tanizawa Y."/>
            <person name="Sawada H."/>
            <person name="Sakamoto M."/>
            <person name="Ohkuma M."/>
            <person name="Kobayashi H."/>
        </authorList>
    </citation>
    <scope>NUCLEOTIDE SEQUENCE</scope>
    <source>
        <strain evidence="3">AF129</strain>
    </source>
</reference>
<dbReference type="PANTHER" id="PTHR23416:SF23">
    <property type="entry name" value="ACETYLTRANSFERASE C18B11.09C-RELATED"/>
    <property type="match status" value="1"/>
</dbReference>
<evidence type="ECO:0000313" key="4">
    <source>
        <dbReference type="Proteomes" id="UP001055149"/>
    </source>
</evidence>
<accession>A0ABQ5JGA7</accession>
<organism evidence="3 4">
    <name type="scientific">Ligilactobacillus pabuli</name>
    <dbReference type="NCBI Taxonomy" id="2886039"/>
    <lineage>
        <taxon>Bacteria</taxon>
        <taxon>Bacillati</taxon>
        <taxon>Bacillota</taxon>
        <taxon>Bacilli</taxon>
        <taxon>Lactobacillales</taxon>
        <taxon>Lactobacillaceae</taxon>
        <taxon>Ligilactobacillus</taxon>
    </lineage>
</organism>
<proteinExistence type="inferred from homology"/>
<protein>
    <submittedName>
        <fullName evidence="3">Uncharacterized protein</fullName>
    </submittedName>
</protein>
<dbReference type="SUPFAM" id="SSF51161">
    <property type="entry name" value="Trimeric LpxA-like enzymes"/>
    <property type="match status" value="1"/>
</dbReference>
<comment type="caution">
    <text evidence="3">The sequence shown here is derived from an EMBL/GenBank/DDBJ whole genome shotgun (WGS) entry which is preliminary data.</text>
</comment>
<dbReference type="InterPro" id="IPR051159">
    <property type="entry name" value="Hexapeptide_acetyltransf"/>
</dbReference>
<evidence type="ECO:0000256" key="2">
    <source>
        <dbReference type="ARBA" id="ARBA00022679"/>
    </source>
</evidence>
<dbReference type="Gene3D" id="2.160.10.10">
    <property type="entry name" value="Hexapeptide repeat proteins"/>
    <property type="match status" value="1"/>
</dbReference>
<dbReference type="EMBL" id="BQXH01000005">
    <property type="protein sequence ID" value="GKS81057.1"/>
    <property type="molecule type" value="Genomic_DNA"/>
</dbReference>
<dbReference type="InterPro" id="IPR011004">
    <property type="entry name" value="Trimer_LpxA-like_sf"/>
</dbReference>
<sequence length="155" mass="17690">MFQDGKSALKGINGGQVVFSGEMQEQVDELVSQTTENLVKFNQAVTKEEQQKALEKILRYPFPPTLRINPPFQVDFGAHTFIGKNVFINRDCLFMDLEGIYLEDNVLLGPRAALLSINQDEEPEQRQNLILKEVRIKKRGMDRCGGYCSSWCYGR</sequence>
<evidence type="ECO:0000256" key="1">
    <source>
        <dbReference type="ARBA" id="ARBA00007274"/>
    </source>
</evidence>
<gene>
    <name evidence="3" type="ORF">LPAF129_07420</name>
</gene>
<dbReference type="RefSeq" id="WP_244054825.1">
    <property type="nucleotide sequence ID" value="NZ_BQXH01000005.1"/>
</dbReference>
<dbReference type="Proteomes" id="UP001055149">
    <property type="component" value="Unassembled WGS sequence"/>
</dbReference>
<dbReference type="PANTHER" id="PTHR23416">
    <property type="entry name" value="SIALIC ACID SYNTHASE-RELATED"/>
    <property type="match status" value="1"/>
</dbReference>
<comment type="similarity">
    <text evidence="1">Belongs to the transferase hexapeptide repeat family.</text>
</comment>
<keyword evidence="2" id="KW-0808">Transferase</keyword>
<name>A0ABQ5JGA7_9LACO</name>
<evidence type="ECO:0000313" key="3">
    <source>
        <dbReference type="EMBL" id="GKS81057.1"/>
    </source>
</evidence>
<keyword evidence="4" id="KW-1185">Reference proteome</keyword>